<protein>
    <submittedName>
        <fullName evidence="2">Class I SAM-dependent methyltransferase</fullName>
        <ecNumber evidence="2">2.1.1.-</ecNumber>
    </submittedName>
</protein>
<dbReference type="RefSeq" id="WP_377713780.1">
    <property type="nucleotide sequence ID" value="NZ_JBHTJM010000005.1"/>
</dbReference>
<dbReference type="Gene3D" id="3.40.50.150">
    <property type="entry name" value="Vaccinia Virus protein VP39"/>
    <property type="match status" value="1"/>
</dbReference>
<dbReference type="GO" id="GO:0032259">
    <property type="term" value="P:methylation"/>
    <property type="evidence" value="ECO:0007669"/>
    <property type="project" value="UniProtKB-KW"/>
</dbReference>
<keyword evidence="2" id="KW-0489">Methyltransferase</keyword>
<dbReference type="Proteomes" id="UP001596997">
    <property type="component" value="Unassembled WGS sequence"/>
</dbReference>
<evidence type="ECO:0000313" key="3">
    <source>
        <dbReference type="Proteomes" id="UP001596997"/>
    </source>
</evidence>
<keyword evidence="3" id="KW-1185">Reference proteome</keyword>
<accession>A0ABW3I107</accession>
<dbReference type="EMBL" id="JBHTJM010000005">
    <property type="protein sequence ID" value="MFD0963257.1"/>
    <property type="molecule type" value="Genomic_DNA"/>
</dbReference>
<dbReference type="Pfam" id="PF13649">
    <property type="entry name" value="Methyltransf_25"/>
    <property type="match status" value="1"/>
</dbReference>
<dbReference type="CDD" id="cd02440">
    <property type="entry name" value="AdoMet_MTases"/>
    <property type="match status" value="1"/>
</dbReference>
<sequence>MSAENYLEINKASWNRRTSHHISSDFYDMEGFKAGNTSLNKIELDLLGDIKGKSILHLQCHFGQDTMSFARMGAKATGIDLSDEAIKQAEKINNELGLDATFVESDVYDLPNNLEGQFDIVFTSYGTIGWLPNLDKWAKVVSHFLKPGGQFIFVEFHPNVWMYDDDFTHVKYNYFNDEAIIESVDGTYAQDEKEETFDSVSWNHGLSEVMTSLLNQGLQIEGFKEYNYSPYDCFDHTEKVADKKYIIKPFGTKMPLCYSLVCRK</sequence>
<keyword evidence="2" id="KW-0808">Transferase</keyword>
<dbReference type="InterPro" id="IPR041698">
    <property type="entry name" value="Methyltransf_25"/>
</dbReference>
<dbReference type="PANTHER" id="PTHR43591">
    <property type="entry name" value="METHYLTRANSFERASE"/>
    <property type="match status" value="1"/>
</dbReference>
<dbReference type="InterPro" id="IPR029063">
    <property type="entry name" value="SAM-dependent_MTases_sf"/>
</dbReference>
<evidence type="ECO:0000313" key="2">
    <source>
        <dbReference type="EMBL" id="MFD0963257.1"/>
    </source>
</evidence>
<dbReference type="SUPFAM" id="SSF53335">
    <property type="entry name" value="S-adenosyl-L-methionine-dependent methyltransferases"/>
    <property type="match status" value="1"/>
</dbReference>
<proteinExistence type="predicted"/>
<dbReference type="EC" id="2.1.1.-" evidence="2"/>
<dbReference type="GO" id="GO:0008168">
    <property type="term" value="F:methyltransferase activity"/>
    <property type="evidence" value="ECO:0007669"/>
    <property type="project" value="UniProtKB-KW"/>
</dbReference>
<feature type="domain" description="Methyltransferase" evidence="1">
    <location>
        <begin position="55"/>
        <end position="149"/>
    </location>
</feature>
<organism evidence="2 3">
    <name type="scientific">Pseudofulvibacter geojedonensis</name>
    <dbReference type="NCBI Taxonomy" id="1123758"/>
    <lineage>
        <taxon>Bacteria</taxon>
        <taxon>Pseudomonadati</taxon>
        <taxon>Bacteroidota</taxon>
        <taxon>Flavobacteriia</taxon>
        <taxon>Flavobacteriales</taxon>
        <taxon>Flavobacteriaceae</taxon>
        <taxon>Pseudofulvibacter</taxon>
    </lineage>
</organism>
<name>A0ABW3I107_9FLAO</name>
<comment type="caution">
    <text evidence="2">The sequence shown here is derived from an EMBL/GenBank/DDBJ whole genome shotgun (WGS) entry which is preliminary data.</text>
</comment>
<dbReference type="PANTHER" id="PTHR43591:SF110">
    <property type="entry name" value="RHODANESE DOMAIN-CONTAINING PROTEIN"/>
    <property type="match status" value="1"/>
</dbReference>
<gene>
    <name evidence="2" type="ORF">ACFQ1O_04455</name>
</gene>
<reference evidence="3" key="1">
    <citation type="journal article" date="2019" name="Int. J. Syst. Evol. Microbiol.">
        <title>The Global Catalogue of Microorganisms (GCM) 10K type strain sequencing project: providing services to taxonomists for standard genome sequencing and annotation.</title>
        <authorList>
            <consortium name="The Broad Institute Genomics Platform"/>
            <consortium name="The Broad Institute Genome Sequencing Center for Infectious Disease"/>
            <person name="Wu L."/>
            <person name="Ma J."/>
        </authorList>
    </citation>
    <scope>NUCLEOTIDE SEQUENCE [LARGE SCALE GENOMIC DNA]</scope>
    <source>
        <strain evidence="3">CCUG 62114</strain>
    </source>
</reference>
<evidence type="ECO:0000259" key="1">
    <source>
        <dbReference type="Pfam" id="PF13649"/>
    </source>
</evidence>